<name>A0A6G8Q6K1_9ACTN</name>
<evidence type="ECO:0000313" key="1">
    <source>
        <dbReference type="EMBL" id="QIN82105.1"/>
    </source>
</evidence>
<keyword evidence="2" id="KW-1185">Reference proteome</keyword>
<dbReference type="RefSeq" id="WP_166174112.1">
    <property type="nucleotide sequence ID" value="NZ_CP045119.1"/>
</dbReference>
<dbReference type="Pfam" id="PF11387">
    <property type="entry name" value="DUF2795"/>
    <property type="match status" value="1"/>
</dbReference>
<organism evidence="1 2">
    <name type="scientific">Rubrobacter tropicus</name>
    <dbReference type="NCBI Taxonomy" id="2653851"/>
    <lineage>
        <taxon>Bacteria</taxon>
        <taxon>Bacillati</taxon>
        <taxon>Actinomycetota</taxon>
        <taxon>Rubrobacteria</taxon>
        <taxon>Rubrobacterales</taxon>
        <taxon>Rubrobacteraceae</taxon>
        <taxon>Rubrobacter</taxon>
    </lineage>
</organism>
<dbReference type="EMBL" id="CP045119">
    <property type="protein sequence ID" value="QIN82105.1"/>
    <property type="molecule type" value="Genomic_DNA"/>
</dbReference>
<accession>A0A6G8Q6K1</accession>
<evidence type="ECO:0000313" key="2">
    <source>
        <dbReference type="Proteomes" id="UP000501452"/>
    </source>
</evidence>
<gene>
    <name evidence="1" type="ORF">GBA63_05185</name>
</gene>
<dbReference type="AlphaFoldDB" id="A0A6G8Q6K1"/>
<dbReference type="InterPro" id="IPR021527">
    <property type="entry name" value="DUF2795"/>
</dbReference>
<dbReference type="Proteomes" id="UP000501452">
    <property type="component" value="Chromosome"/>
</dbReference>
<dbReference type="KEGG" id="rub:GBA63_05185"/>
<sequence>MDFLRKMVPGGVERYLEGIEFPIEKRELTERLQRNGVPGPVVDQVRRRLPEGRFSGPQGVLKRLRR</sequence>
<proteinExistence type="predicted"/>
<protein>
    <submittedName>
        <fullName evidence="1">DUF2795 domain-containing protein</fullName>
    </submittedName>
</protein>
<reference evidence="1 2" key="1">
    <citation type="submission" date="2019-10" db="EMBL/GenBank/DDBJ databases">
        <title>Rubrobacter sp nov SCSIO 52090 isolated from a deep-sea sediment in the South China Sea.</title>
        <authorList>
            <person name="Chen R.W."/>
        </authorList>
    </citation>
    <scope>NUCLEOTIDE SEQUENCE [LARGE SCALE GENOMIC DNA]</scope>
    <source>
        <strain evidence="1 2">SCSIO 52909</strain>
    </source>
</reference>